<keyword evidence="2" id="KW-0472">Membrane</keyword>
<reference evidence="4" key="1">
    <citation type="submission" date="2016-11" db="EMBL/GenBank/DDBJ databases">
        <authorList>
            <person name="Varghese N."/>
            <person name="Submissions S."/>
        </authorList>
    </citation>
    <scope>NUCLEOTIDE SEQUENCE [LARGE SCALE GENOMIC DNA]</scope>
    <source>
        <strain evidence="4">DSM 8595</strain>
    </source>
</reference>
<feature type="transmembrane region" description="Helical" evidence="2">
    <location>
        <begin position="27"/>
        <end position="54"/>
    </location>
</feature>
<accession>A0A1N6IAV9</accession>
<dbReference type="Proteomes" id="UP000184699">
    <property type="component" value="Unassembled WGS sequence"/>
</dbReference>
<evidence type="ECO:0000256" key="1">
    <source>
        <dbReference type="SAM" id="MobiDB-lite"/>
    </source>
</evidence>
<dbReference type="STRING" id="232089.SAMN05443544_3843"/>
<gene>
    <name evidence="3" type="ORF">SAMN05443544_3843</name>
</gene>
<protein>
    <submittedName>
        <fullName evidence="3">Uncharacterized protein</fullName>
    </submittedName>
</protein>
<proteinExistence type="predicted"/>
<keyword evidence="2" id="KW-1133">Transmembrane helix</keyword>
<organism evidence="3 4">
    <name type="scientific">Agromyces cerinus subsp. cerinus</name>
    <dbReference type="NCBI Taxonomy" id="232089"/>
    <lineage>
        <taxon>Bacteria</taxon>
        <taxon>Bacillati</taxon>
        <taxon>Actinomycetota</taxon>
        <taxon>Actinomycetes</taxon>
        <taxon>Micrococcales</taxon>
        <taxon>Microbacteriaceae</taxon>
        <taxon>Agromyces</taxon>
    </lineage>
</organism>
<keyword evidence="4" id="KW-1185">Reference proteome</keyword>
<keyword evidence="2" id="KW-0812">Transmembrane</keyword>
<name>A0A1N6IAV9_9MICO</name>
<evidence type="ECO:0000313" key="4">
    <source>
        <dbReference type="Proteomes" id="UP000184699"/>
    </source>
</evidence>
<feature type="region of interest" description="Disordered" evidence="1">
    <location>
        <begin position="208"/>
        <end position="232"/>
    </location>
</feature>
<dbReference type="EMBL" id="FSRJ01000006">
    <property type="protein sequence ID" value="SIO29121.1"/>
    <property type="molecule type" value="Genomic_DNA"/>
</dbReference>
<sequence length="232" mass="24789">MCDTRYIAFSAVRSELSGVVHVTGIEAILIGLGAIVLLSFAVMVTFVLVVRALVRRVRRSRAVGATALRARARVSHGPQRTVLALRVRLDDALHSGQAAVDLAGESGGSGGSRGELPRLFRRISEEGGVLDLQLRLMESETSAAVLADEIPAARRRVEQVEALVRRVRDAVAFGLSGTTDDALSALGSDVDREVAALASGIEELQALNRRDGRVGSPRPPTTSTVRHEENRP</sequence>
<dbReference type="AlphaFoldDB" id="A0A1N6IAV9"/>
<evidence type="ECO:0000313" key="3">
    <source>
        <dbReference type="EMBL" id="SIO29121.1"/>
    </source>
</evidence>
<evidence type="ECO:0000256" key="2">
    <source>
        <dbReference type="SAM" id="Phobius"/>
    </source>
</evidence>